<dbReference type="InterPro" id="IPR050586">
    <property type="entry name" value="CPA3_Na-H_Antiporter_D"/>
</dbReference>
<feature type="transmembrane region" description="Helical" evidence="8">
    <location>
        <begin position="303"/>
        <end position="324"/>
    </location>
</feature>
<evidence type="ECO:0000256" key="7">
    <source>
        <dbReference type="RuleBase" id="RU000320"/>
    </source>
</evidence>
<dbReference type="AlphaFoldDB" id="A0A1E3VPD9"/>
<dbReference type="NCBIfam" id="NF009309">
    <property type="entry name" value="PRK12666.1"/>
    <property type="match status" value="1"/>
</dbReference>
<keyword evidence="3" id="KW-1003">Cell membrane</keyword>
<feature type="transmembrane region" description="Helical" evidence="8">
    <location>
        <begin position="121"/>
        <end position="146"/>
    </location>
</feature>
<dbReference type="InterPro" id="IPR003918">
    <property type="entry name" value="NADH_UbQ_OxRdtase"/>
</dbReference>
<dbReference type="GO" id="GO:0005886">
    <property type="term" value="C:plasma membrane"/>
    <property type="evidence" value="ECO:0007669"/>
    <property type="project" value="UniProtKB-SubCell"/>
</dbReference>
<evidence type="ECO:0000256" key="1">
    <source>
        <dbReference type="ARBA" id="ARBA00004651"/>
    </source>
</evidence>
<dbReference type="EMBL" id="LPWF01000035">
    <property type="protein sequence ID" value="ODR94806.1"/>
    <property type="molecule type" value="Genomic_DNA"/>
</dbReference>
<organism evidence="10 11">
    <name type="scientific">Methyloceanibacter superfactus</name>
    <dbReference type="NCBI Taxonomy" id="1774969"/>
    <lineage>
        <taxon>Bacteria</taxon>
        <taxon>Pseudomonadati</taxon>
        <taxon>Pseudomonadota</taxon>
        <taxon>Alphaproteobacteria</taxon>
        <taxon>Hyphomicrobiales</taxon>
        <taxon>Hyphomicrobiaceae</taxon>
        <taxon>Methyloceanibacter</taxon>
    </lineage>
</organism>
<keyword evidence="4 7" id="KW-0812">Transmembrane</keyword>
<sequence>MTNWIIAPAILPALTAALLILVRRRDIRMQRIVSVVATLALVGIAIFLYHLASDGEPRVYRVGAWPAPFGIVLVLDRLSATMLLLAAALALAILVYAVAGWDERGRHFHALFQFQLLGLNGAFLTGDIFNLFVFFEVMLIASYGLMLHGGGARRLGAGFQYVAINLVASTLFLIAIGLIYGITGTLNMADLAVKVPQVAAGNEALLRTGALLLFLVFAIKAAFVPLHWWLPGTYSSASAPVAALFAIMTKVGAYAIIRVYGTIFGADAGALAGVAVPWILPAALATLLVGAIGLLASRTLLDLASFNIVASMGTLLIAIGLFDVDGLTTALYYLVHSTLTGAALFLIVDLITTRRIERGDALIPGHPIRQAPILGALFFLTALAAVGLPPLSGFIGKLLVLDAAYESPQAGLIWLFVLGASLMMTIAFARAGSIVFWNTVGRTTGPTWATMPISPIVVVALLVCAIALLSIFAGPAVEAFHATAEQLLAPADYIDAVLGSTNVMPSTGH</sequence>
<dbReference type="PANTHER" id="PTHR42703:SF1">
    <property type="entry name" value="NA(+)_H(+) ANTIPORTER SUBUNIT D1"/>
    <property type="match status" value="1"/>
</dbReference>
<comment type="subcellular location">
    <subcellularLocation>
        <location evidence="1">Cell membrane</location>
        <topology evidence="1">Multi-pass membrane protein</topology>
    </subcellularLocation>
    <subcellularLocation>
        <location evidence="7">Membrane</location>
        <topology evidence="7">Multi-pass membrane protein</topology>
    </subcellularLocation>
</comment>
<feature type="transmembrane region" description="Helical" evidence="8">
    <location>
        <begin position="412"/>
        <end position="437"/>
    </location>
</feature>
<dbReference type="Proteomes" id="UP000094472">
    <property type="component" value="Unassembled WGS sequence"/>
</dbReference>
<feature type="transmembrane region" description="Helical" evidence="8">
    <location>
        <begin position="210"/>
        <end position="230"/>
    </location>
</feature>
<dbReference type="InterPro" id="IPR001750">
    <property type="entry name" value="ND/Mrp_TM"/>
</dbReference>
<feature type="transmembrane region" description="Helical" evidence="8">
    <location>
        <begin position="330"/>
        <end position="352"/>
    </location>
</feature>
<dbReference type="PANTHER" id="PTHR42703">
    <property type="entry name" value="NADH DEHYDROGENASE"/>
    <property type="match status" value="1"/>
</dbReference>
<keyword evidence="6 8" id="KW-0472">Membrane</keyword>
<protein>
    <submittedName>
        <fullName evidence="10">Cation:proton antiporter</fullName>
    </submittedName>
</protein>
<feature type="domain" description="NADH:quinone oxidoreductase/Mrp antiporter transmembrane" evidence="9">
    <location>
        <begin position="127"/>
        <end position="420"/>
    </location>
</feature>
<reference evidence="10 11" key="1">
    <citation type="journal article" date="2016" name="Environ. Microbiol.">
        <title>New Methyloceanibacter diversity from North Sea sediments includes methanotroph containing solely the soluble methane monooxygenase.</title>
        <authorList>
            <person name="Vekeman B."/>
            <person name="Kerckhof F.M."/>
            <person name="Cremers G."/>
            <person name="de Vos P."/>
            <person name="Vandamme P."/>
            <person name="Boon N."/>
            <person name="Op den Camp H.J."/>
            <person name="Heylen K."/>
        </authorList>
    </citation>
    <scope>NUCLEOTIDE SEQUENCE [LARGE SCALE GENOMIC DNA]</scope>
    <source>
        <strain evidence="10 11">R-67175</strain>
    </source>
</reference>
<evidence type="ECO:0000256" key="3">
    <source>
        <dbReference type="ARBA" id="ARBA00022475"/>
    </source>
</evidence>
<dbReference type="RefSeq" id="WP_069442749.1">
    <property type="nucleotide sequence ID" value="NZ_LPWF01000035.1"/>
</dbReference>
<keyword evidence="11" id="KW-1185">Reference proteome</keyword>
<gene>
    <name evidence="10" type="ORF">AUC69_03065</name>
</gene>
<feature type="transmembrane region" description="Helical" evidence="8">
    <location>
        <begin position="34"/>
        <end position="52"/>
    </location>
</feature>
<feature type="transmembrane region" description="Helical" evidence="8">
    <location>
        <begin position="82"/>
        <end position="101"/>
    </location>
</feature>
<evidence type="ECO:0000313" key="10">
    <source>
        <dbReference type="EMBL" id="ODR94806.1"/>
    </source>
</evidence>
<proteinExistence type="inferred from homology"/>
<dbReference type="GO" id="GO:0042773">
    <property type="term" value="P:ATP synthesis coupled electron transport"/>
    <property type="evidence" value="ECO:0007669"/>
    <property type="project" value="InterPro"/>
</dbReference>
<feature type="transmembrane region" description="Helical" evidence="8">
    <location>
        <begin position="242"/>
        <end position="263"/>
    </location>
</feature>
<dbReference type="GO" id="GO:0008137">
    <property type="term" value="F:NADH dehydrogenase (ubiquinone) activity"/>
    <property type="evidence" value="ECO:0007669"/>
    <property type="project" value="InterPro"/>
</dbReference>
<comment type="similarity">
    <text evidence="2">Belongs to the CPA3 antiporters (TC 2.A.63) subunit D family.</text>
</comment>
<evidence type="ECO:0000256" key="6">
    <source>
        <dbReference type="ARBA" id="ARBA00023136"/>
    </source>
</evidence>
<dbReference type="Pfam" id="PF00361">
    <property type="entry name" value="Proton_antipo_M"/>
    <property type="match status" value="1"/>
</dbReference>
<dbReference type="STRING" id="1774969.AUC69_03065"/>
<feature type="transmembrane region" description="Helical" evidence="8">
    <location>
        <begin position="449"/>
        <end position="473"/>
    </location>
</feature>
<accession>A0A1E3VPD9</accession>
<evidence type="ECO:0000313" key="11">
    <source>
        <dbReference type="Proteomes" id="UP000094472"/>
    </source>
</evidence>
<feature type="transmembrane region" description="Helical" evidence="8">
    <location>
        <begin position="158"/>
        <end position="182"/>
    </location>
</feature>
<name>A0A1E3VPD9_9HYPH</name>
<dbReference type="OrthoDB" id="9768329at2"/>
<comment type="caution">
    <text evidence="10">The sequence shown here is derived from an EMBL/GenBank/DDBJ whole genome shotgun (WGS) entry which is preliminary data.</text>
</comment>
<keyword evidence="5 8" id="KW-1133">Transmembrane helix</keyword>
<evidence type="ECO:0000256" key="4">
    <source>
        <dbReference type="ARBA" id="ARBA00022692"/>
    </source>
</evidence>
<feature type="transmembrane region" description="Helical" evidence="8">
    <location>
        <begin position="373"/>
        <end position="392"/>
    </location>
</feature>
<evidence type="ECO:0000259" key="9">
    <source>
        <dbReference type="Pfam" id="PF00361"/>
    </source>
</evidence>
<feature type="transmembrane region" description="Helical" evidence="8">
    <location>
        <begin position="6"/>
        <end position="22"/>
    </location>
</feature>
<evidence type="ECO:0000256" key="8">
    <source>
        <dbReference type="SAM" id="Phobius"/>
    </source>
</evidence>
<evidence type="ECO:0000256" key="2">
    <source>
        <dbReference type="ARBA" id="ARBA00005346"/>
    </source>
</evidence>
<dbReference type="PRINTS" id="PR01437">
    <property type="entry name" value="NUOXDRDTASE4"/>
</dbReference>
<evidence type="ECO:0000256" key="5">
    <source>
        <dbReference type="ARBA" id="ARBA00022989"/>
    </source>
</evidence>
<feature type="transmembrane region" description="Helical" evidence="8">
    <location>
        <begin position="275"/>
        <end position="296"/>
    </location>
</feature>